<proteinExistence type="predicted"/>
<gene>
    <name evidence="1" type="ORF">P43SY_003783</name>
</gene>
<name>A0AAD5M5F9_PYTIN</name>
<organism evidence="1 2">
    <name type="scientific">Pythium insidiosum</name>
    <name type="common">Pythiosis disease agent</name>
    <dbReference type="NCBI Taxonomy" id="114742"/>
    <lineage>
        <taxon>Eukaryota</taxon>
        <taxon>Sar</taxon>
        <taxon>Stramenopiles</taxon>
        <taxon>Oomycota</taxon>
        <taxon>Peronosporomycetes</taxon>
        <taxon>Pythiales</taxon>
        <taxon>Pythiaceae</taxon>
        <taxon>Pythium</taxon>
    </lineage>
</organism>
<sequence length="136" mass="15457">MECLATMDDITEEEGNYCEYQTAPSGAWHPSKYAADVVRQLIDTQFSAYMKMVEKADCKAEMRRLVATGPPVWLEDKHALPIPEGDTHICAVWFAKEDEEVSAKLPGALEGEARQKFWDELRDLMNAMEEDADEVR</sequence>
<comment type="caution">
    <text evidence="1">The sequence shown here is derived from an EMBL/GenBank/DDBJ whole genome shotgun (WGS) entry which is preliminary data.</text>
</comment>
<dbReference type="Proteomes" id="UP001209570">
    <property type="component" value="Unassembled WGS sequence"/>
</dbReference>
<protein>
    <submittedName>
        <fullName evidence="1">Uncharacterized protein</fullName>
    </submittedName>
</protein>
<keyword evidence="2" id="KW-1185">Reference proteome</keyword>
<dbReference type="AlphaFoldDB" id="A0AAD5M5F9"/>
<evidence type="ECO:0000313" key="1">
    <source>
        <dbReference type="EMBL" id="KAJ0403671.1"/>
    </source>
</evidence>
<dbReference type="EMBL" id="JAKCXM010000077">
    <property type="protein sequence ID" value="KAJ0403671.1"/>
    <property type="molecule type" value="Genomic_DNA"/>
</dbReference>
<evidence type="ECO:0000313" key="2">
    <source>
        <dbReference type="Proteomes" id="UP001209570"/>
    </source>
</evidence>
<reference evidence="1" key="1">
    <citation type="submission" date="2021-12" db="EMBL/GenBank/DDBJ databases">
        <title>Prjna785345.</title>
        <authorList>
            <person name="Rujirawat T."/>
            <person name="Krajaejun T."/>
        </authorList>
    </citation>
    <scope>NUCLEOTIDE SEQUENCE</scope>
    <source>
        <strain evidence="1">Pi057C3</strain>
    </source>
</reference>
<accession>A0AAD5M5F9</accession>